<evidence type="ECO:0000313" key="3">
    <source>
        <dbReference type="Proteomes" id="UP000005753"/>
    </source>
</evidence>
<accession>I5ASN8</accession>
<dbReference type="EMBL" id="CM001487">
    <property type="protein sequence ID" value="EIM56811.1"/>
    <property type="molecule type" value="Genomic_DNA"/>
</dbReference>
<dbReference type="Proteomes" id="UP000005753">
    <property type="component" value="Chromosome"/>
</dbReference>
<organism evidence="2 3">
    <name type="scientific">Eubacterium cellulosolvens (strain ATCC 43171 / JCM 9499 / 6)</name>
    <name type="common">Cillobacterium cellulosolvens</name>
    <dbReference type="NCBI Taxonomy" id="633697"/>
    <lineage>
        <taxon>Bacteria</taxon>
        <taxon>Bacillati</taxon>
        <taxon>Bacillota</taxon>
        <taxon>Clostridia</taxon>
        <taxon>Eubacteriales</taxon>
        <taxon>Eubacteriaceae</taxon>
        <taxon>Eubacterium</taxon>
    </lineage>
</organism>
<gene>
    <name evidence="2" type="ORF">EubceDRAFT1_0986</name>
</gene>
<feature type="region of interest" description="Disordered" evidence="1">
    <location>
        <begin position="166"/>
        <end position="187"/>
    </location>
</feature>
<evidence type="ECO:0000313" key="2">
    <source>
        <dbReference type="EMBL" id="EIM56811.1"/>
    </source>
</evidence>
<reference evidence="2 3" key="1">
    <citation type="submission" date="2010-08" db="EMBL/GenBank/DDBJ databases">
        <authorList>
            <consortium name="US DOE Joint Genome Institute (JGI-PGF)"/>
            <person name="Lucas S."/>
            <person name="Copeland A."/>
            <person name="Lapidus A."/>
            <person name="Cheng J.-F."/>
            <person name="Bruce D."/>
            <person name="Goodwin L."/>
            <person name="Pitluck S."/>
            <person name="Land M.L."/>
            <person name="Hauser L."/>
            <person name="Chang Y.-J."/>
            <person name="Anderson I.J."/>
            <person name="Johnson E."/>
            <person name="Mulhopadhyay B."/>
            <person name="Kyrpides N."/>
            <person name="Woyke T.J."/>
        </authorList>
    </citation>
    <scope>NUCLEOTIDE SEQUENCE [LARGE SCALE GENOMIC DNA]</scope>
    <source>
        <strain evidence="2 3">6</strain>
    </source>
</reference>
<reference evidence="2 3" key="2">
    <citation type="submission" date="2012-02" db="EMBL/GenBank/DDBJ databases">
        <title>Improved High-Quality Draft sequence of Eubacterium cellulosolvens 6.</title>
        <authorList>
            <consortium name="US DOE Joint Genome Institute"/>
            <person name="Lucas S."/>
            <person name="Han J."/>
            <person name="Lapidus A."/>
            <person name="Cheng J.-F."/>
            <person name="Goodwin L."/>
            <person name="Pitluck S."/>
            <person name="Peters L."/>
            <person name="Mikhailova N."/>
            <person name="Gu W."/>
            <person name="Detter J.C."/>
            <person name="Han C."/>
            <person name="Tapia R."/>
            <person name="Land M."/>
            <person name="Hauser L."/>
            <person name="Kyrpides N."/>
            <person name="Ivanova N."/>
            <person name="Pagani I."/>
            <person name="Johnson E."/>
            <person name="Mukhopadhyay B."/>
            <person name="Anderson I."/>
            <person name="Woyke T."/>
        </authorList>
    </citation>
    <scope>NUCLEOTIDE SEQUENCE [LARGE SCALE GENOMIC DNA]</scope>
    <source>
        <strain evidence="2 3">6</strain>
    </source>
</reference>
<protein>
    <submittedName>
        <fullName evidence="2">Uncharacterized protein</fullName>
    </submittedName>
</protein>
<name>I5ASN8_EUBC6</name>
<proteinExistence type="predicted"/>
<dbReference type="AlphaFoldDB" id="I5ASN8"/>
<sequence>MLSPPPHPCIYENSLASFHKFFFVFFHISSQNPNSYRSFPYYLPRSSEFFFHSSRNRAVHPETIDCYEIIISHNFTRTDTYMSFSCSACCTTAIKRRKFRSNAATYRDSEEISCATKKKSRDIGLTSLLFFLVFLYLHSKRNSHRSLRQPGSNSLRPDFPKPVYVPLPDPCLSQQPNPSDESVPLRF</sequence>
<dbReference type="HOGENOM" id="CLU_1445643_0_0_9"/>
<evidence type="ECO:0000256" key="1">
    <source>
        <dbReference type="SAM" id="MobiDB-lite"/>
    </source>
</evidence>
<keyword evidence="3" id="KW-1185">Reference proteome</keyword>